<feature type="transmembrane region" description="Helical" evidence="1">
    <location>
        <begin position="45"/>
        <end position="64"/>
    </location>
</feature>
<gene>
    <name evidence="2" type="ORF">CK203_106991</name>
</gene>
<keyword evidence="1" id="KW-0472">Membrane</keyword>
<organism evidence="2 3">
    <name type="scientific">Vitis vinifera</name>
    <name type="common">Grape</name>
    <dbReference type="NCBI Taxonomy" id="29760"/>
    <lineage>
        <taxon>Eukaryota</taxon>
        <taxon>Viridiplantae</taxon>
        <taxon>Streptophyta</taxon>
        <taxon>Embryophyta</taxon>
        <taxon>Tracheophyta</taxon>
        <taxon>Spermatophyta</taxon>
        <taxon>Magnoliopsida</taxon>
        <taxon>eudicotyledons</taxon>
        <taxon>Gunneridae</taxon>
        <taxon>Pentapetalae</taxon>
        <taxon>rosids</taxon>
        <taxon>Vitales</taxon>
        <taxon>Vitaceae</taxon>
        <taxon>Viteae</taxon>
        <taxon>Vitis</taxon>
    </lineage>
</organism>
<keyword evidence="1" id="KW-1133">Transmembrane helix</keyword>
<keyword evidence="1" id="KW-0812">Transmembrane</keyword>
<sequence length="118" mass="13422">MAEASFLFLNIIPMFILQALLASGYSQGNYEEAQQVIYKVLEMGLATGIALAVILFLGFGHLLAYSQQIWKFWDCLVWYIGKEQFFSTMYSLIENHGSSSVETRYQWHVGAHMLNASL</sequence>
<evidence type="ECO:0000313" key="3">
    <source>
        <dbReference type="Proteomes" id="UP000288805"/>
    </source>
</evidence>
<feature type="transmembrane region" description="Helical" evidence="1">
    <location>
        <begin position="7"/>
        <end position="25"/>
    </location>
</feature>
<evidence type="ECO:0000313" key="2">
    <source>
        <dbReference type="EMBL" id="RVW27385.1"/>
    </source>
</evidence>
<reference evidence="2 3" key="1">
    <citation type="journal article" date="2018" name="PLoS Genet.">
        <title>Population sequencing reveals clonal diversity and ancestral inbreeding in the grapevine cultivar Chardonnay.</title>
        <authorList>
            <person name="Roach M.J."/>
            <person name="Johnson D.L."/>
            <person name="Bohlmann J."/>
            <person name="van Vuuren H.J."/>
            <person name="Jones S.J."/>
            <person name="Pretorius I.S."/>
            <person name="Schmidt S.A."/>
            <person name="Borneman A.R."/>
        </authorList>
    </citation>
    <scope>NUCLEOTIDE SEQUENCE [LARGE SCALE GENOMIC DNA]</scope>
    <source>
        <strain evidence="3">cv. Chardonnay</strain>
        <tissue evidence="2">Leaf</tissue>
    </source>
</reference>
<proteinExistence type="predicted"/>
<name>A0A438CW07_VITVI</name>
<comment type="caution">
    <text evidence="2">The sequence shown here is derived from an EMBL/GenBank/DDBJ whole genome shotgun (WGS) entry which is preliminary data.</text>
</comment>
<dbReference type="EMBL" id="QGNW01001953">
    <property type="protein sequence ID" value="RVW27385.1"/>
    <property type="molecule type" value="Genomic_DNA"/>
</dbReference>
<accession>A0A438CW07</accession>
<evidence type="ECO:0000256" key="1">
    <source>
        <dbReference type="SAM" id="Phobius"/>
    </source>
</evidence>
<dbReference type="AlphaFoldDB" id="A0A438CW07"/>
<dbReference type="Proteomes" id="UP000288805">
    <property type="component" value="Unassembled WGS sequence"/>
</dbReference>
<protein>
    <submittedName>
        <fullName evidence="2">Uncharacterized protein</fullName>
    </submittedName>
</protein>